<proteinExistence type="predicted"/>
<dbReference type="RefSeq" id="WP_145025592.1">
    <property type="nucleotide sequence ID" value="NZ_VLLN01000036.1"/>
</dbReference>
<accession>A0A562V739</accession>
<dbReference type="AlphaFoldDB" id="A0A562V739"/>
<sequence length="342" mass="40776">MAVETITVMGREISYEIKDVDISKLEYYSENPRINYIISKHPPEKITQDFIEQELLKLDSTKERIKDLEENKGLIDEVYVLGNQVVEGNTRLCAFRRLSKKYKDEPRWKTIKARILHDSVNEEELFYILGTFHIKGKTKWDAYEKAAYIYKMINVLKKNPDDVAKQIGKQRKSVEAMLRAYEVMSQKYLTTEQNKNNNSRDELKKYSYFEAFFLQKDLTKRAEETPVFLDEFIDMVKTDKLKKAQNVRELPKILDNKKACKVFYQTEADIAFDEAIHTLHEHRPDKVDRFYKKIREFREIIQESEILKVKCEIEENKNKKAELDKCFKEFKRFCKEINLDIS</sequence>
<protein>
    <recommendedName>
        <fullName evidence="3">ParB-like nuclease family protein</fullName>
    </recommendedName>
</protein>
<dbReference type="Proteomes" id="UP000319449">
    <property type="component" value="Unassembled WGS sequence"/>
</dbReference>
<dbReference type="OrthoDB" id="9769293at2"/>
<organism evidence="1 2">
    <name type="scientific">Geobacter argillaceus</name>
    <dbReference type="NCBI Taxonomy" id="345631"/>
    <lineage>
        <taxon>Bacteria</taxon>
        <taxon>Pseudomonadati</taxon>
        <taxon>Thermodesulfobacteriota</taxon>
        <taxon>Desulfuromonadia</taxon>
        <taxon>Geobacterales</taxon>
        <taxon>Geobacteraceae</taxon>
        <taxon>Geobacter</taxon>
    </lineage>
</organism>
<comment type="caution">
    <text evidence="1">The sequence shown here is derived from an EMBL/GenBank/DDBJ whole genome shotgun (WGS) entry which is preliminary data.</text>
</comment>
<evidence type="ECO:0000313" key="1">
    <source>
        <dbReference type="EMBL" id="TWJ13672.1"/>
    </source>
</evidence>
<reference evidence="1 2" key="1">
    <citation type="submission" date="2019-07" db="EMBL/GenBank/DDBJ databases">
        <title>Genomic Encyclopedia of Archaeal and Bacterial Type Strains, Phase II (KMG-II): from individual species to whole genera.</title>
        <authorList>
            <person name="Goeker M."/>
        </authorList>
    </citation>
    <scope>NUCLEOTIDE SEQUENCE [LARGE SCALE GENOMIC DNA]</scope>
    <source>
        <strain evidence="1 2">ATCC BAA-1139</strain>
    </source>
</reference>
<gene>
    <name evidence="1" type="ORF">JN12_03724</name>
</gene>
<evidence type="ECO:0000313" key="2">
    <source>
        <dbReference type="Proteomes" id="UP000319449"/>
    </source>
</evidence>
<keyword evidence="2" id="KW-1185">Reference proteome</keyword>
<name>A0A562V739_9BACT</name>
<dbReference type="EMBL" id="VLLN01000036">
    <property type="protein sequence ID" value="TWJ13672.1"/>
    <property type="molecule type" value="Genomic_DNA"/>
</dbReference>
<evidence type="ECO:0008006" key="3">
    <source>
        <dbReference type="Google" id="ProtNLM"/>
    </source>
</evidence>